<proteinExistence type="predicted"/>
<gene>
    <name evidence="1" type="ORF">GO755_34660</name>
</gene>
<dbReference type="Proteomes" id="UP000436006">
    <property type="component" value="Unassembled WGS sequence"/>
</dbReference>
<dbReference type="AlphaFoldDB" id="A0A7K1SN74"/>
<comment type="caution">
    <text evidence="1">The sequence shown here is derived from an EMBL/GenBank/DDBJ whole genome shotgun (WGS) entry which is preliminary data.</text>
</comment>
<protein>
    <submittedName>
        <fullName evidence="1">Uncharacterized protein</fullName>
    </submittedName>
</protein>
<name>A0A7K1SN74_9BACT</name>
<reference evidence="1 2" key="1">
    <citation type="submission" date="2019-12" db="EMBL/GenBank/DDBJ databases">
        <title>Spirosoma sp. HMF4905 genome sequencing and assembly.</title>
        <authorList>
            <person name="Kang H."/>
            <person name="Cha I."/>
            <person name="Kim H."/>
            <person name="Joh K."/>
        </authorList>
    </citation>
    <scope>NUCLEOTIDE SEQUENCE [LARGE SCALE GENOMIC DNA]</scope>
    <source>
        <strain evidence="1 2">HMF4905</strain>
    </source>
</reference>
<evidence type="ECO:0000313" key="1">
    <source>
        <dbReference type="EMBL" id="MVM35217.1"/>
    </source>
</evidence>
<organism evidence="1 2">
    <name type="scientific">Spirosoma arboris</name>
    <dbReference type="NCBI Taxonomy" id="2682092"/>
    <lineage>
        <taxon>Bacteria</taxon>
        <taxon>Pseudomonadati</taxon>
        <taxon>Bacteroidota</taxon>
        <taxon>Cytophagia</taxon>
        <taxon>Cytophagales</taxon>
        <taxon>Cytophagaceae</taxon>
        <taxon>Spirosoma</taxon>
    </lineage>
</organism>
<dbReference type="EMBL" id="WPIN01000021">
    <property type="protein sequence ID" value="MVM35217.1"/>
    <property type="molecule type" value="Genomic_DNA"/>
</dbReference>
<evidence type="ECO:0000313" key="2">
    <source>
        <dbReference type="Proteomes" id="UP000436006"/>
    </source>
</evidence>
<accession>A0A7K1SN74</accession>
<sequence>MNAHYKSDKEPIELLLGMGGAVQYLEHSLIDESNYSVWVKTKTGNKQIIIPIEAVRSIQSKKPTPEVIDSIKRQLTPEFSVANATFHDQTGDPQPTFRFWHRLLGLVGIKKSSD</sequence>
<dbReference type="RefSeq" id="WP_157590024.1">
    <property type="nucleotide sequence ID" value="NZ_WPIN01000021.1"/>
</dbReference>
<keyword evidence="2" id="KW-1185">Reference proteome</keyword>